<gene>
    <name evidence="3" type="ORF">OESDEN_10127</name>
</gene>
<dbReference type="PANTHER" id="PTHR35572">
    <property type="entry name" value="PROTEIN CBG04538-RELATED"/>
    <property type="match status" value="1"/>
</dbReference>
<evidence type="ECO:0000256" key="1">
    <source>
        <dbReference type="SAM" id="SignalP"/>
    </source>
</evidence>
<feature type="chain" id="PRO_5012362014" description="Abnormal cell migration protein 18-like fibronectin type I domain-containing protein" evidence="1">
    <location>
        <begin position="16"/>
        <end position="258"/>
    </location>
</feature>
<sequence>MRAIILAVSLRLTLGCTFRGEQHKDGEEWSDGKFKYTCVPSPNGSIVTIVACIYNKLEIPVRSSRVLDGMNVTCKTPGDNTAKVIKRKVKHEPPKVKMMKRRFKSVTNPCIGSSPGTNYTDDSYTYLCGEYGMATLQSCRVGGHLIPAGVTRRVNGVEVKCSPKKGSIQKSQYKFSDAIGSCHVLGEAKSNGEIWQIAGNVTAECISGRIKLIGCKSDDESHLFISAGRYLIDNGVMYGCERKGNALKYRRESLETAN</sequence>
<evidence type="ECO:0000313" key="3">
    <source>
        <dbReference type="EMBL" id="KHJ90036.1"/>
    </source>
</evidence>
<keyword evidence="1" id="KW-0732">Signal</keyword>
<dbReference type="PANTHER" id="PTHR35572:SF7">
    <property type="entry name" value="PROTEIN CBG04538"/>
    <property type="match status" value="1"/>
</dbReference>
<keyword evidence="4" id="KW-1185">Reference proteome</keyword>
<feature type="signal peptide" evidence="1">
    <location>
        <begin position="1"/>
        <end position="15"/>
    </location>
</feature>
<reference evidence="3 4" key="1">
    <citation type="submission" date="2014-03" db="EMBL/GenBank/DDBJ databases">
        <title>Draft genome of the hookworm Oesophagostomum dentatum.</title>
        <authorList>
            <person name="Mitreva M."/>
        </authorList>
    </citation>
    <scope>NUCLEOTIDE SEQUENCE [LARGE SCALE GENOMIC DNA]</scope>
    <source>
        <strain evidence="3 4">OD-Hann</strain>
    </source>
</reference>
<proteinExistence type="predicted"/>
<feature type="domain" description="Abnormal cell migration protein 18-like fibronectin type I" evidence="2">
    <location>
        <begin position="15"/>
        <end position="81"/>
    </location>
</feature>
<evidence type="ECO:0000259" key="2">
    <source>
        <dbReference type="Pfam" id="PF23003"/>
    </source>
</evidence>
<evidence type="ECO:0000313" key="4">
    <source>
        <dbReference type="Proteomes" id="UP000053660"/>
    </source>
</evidence>
<protein>
    <recommendedName>
        <fullName evidence="2">Abnormal cell migration protein 18-like fibronectin type I domain-containing protein</fullName>
    </recommendedName>
</protein>
<dbReference type="Proteomes" id="UP000053660">
    <property type="component" value="Unassembled WGS sequence"/>
</dbReference>
<dbReference type="InterPro" id="IPR040282">
    <property type="entry name" value="Mig-18-like"/>
</dbReference>
<dbReference type="AlphaFoldDB" id="A0A0B1T1K2"/>
<dbReference type="InterPro" id="IPR055119">
    <property type="entry name" value="Mig18_Fn1"/>
</dbReference>
<accession>A0A0B1T1K2</accession>
<organism evidence="3 4">
    <name type="scientific">Oesophagostomum dentatum</name>
    <name type="common">Nodular worm</name>
    <dbReference type="NCBI Taxonomy" id="61180"/>
    <lineage>
        <taxon>Eukaryota</taxon>
        <taxon>Metazoa</taxon>
        <taxon>Ecdysozoa</taxon>
        <taxon>Nematoda</taxon>
        <taxon>Chromadorea</taxon>
        <taxon>Rhabditida</taxon>
        <taxon>Rhabditina</taxon>
        <taxon>Rhabditomorpha</taxon>
        <taxon>Strongyloidea</taxon>
        <taxon>Strongylidae</taxon>
        <taxon>Oesophagostomum</taxon>
    </lineage>
</organism>
<name>A0A0B1T1K2_OESDE</name>
<dbReference type="EMBL" id="KN553463">
    <property type="protein sequence ID" value="KHJ90036.1"/>
    <property type="molecule type" value="Genomic_DNA"/>
</dbReference>
<dbReference type="Pfam" id="PF23003">
    <property type="entry name" value="Fn1_2"/>
    <property type="match status" value="1"/>
</dbReference>